<evidence type="ECO:0000313" key="4">
    <source>
        <dbReference type="EMBL" id="MBZ2166554.1"/>
    </source>
</evidence>
<proteinExistence type="predicted"/>
<evidence type="ECO:0000256" key="1">
    <source>
        <dbReference type="ARBA" id="ARBA00022741"/>
    </source>
</evidence>
<dbReference type="PANTHER" id="PTHR43637">
    <property type="entry name" value="UPF0273 PROTEIN TM_0370"/>
    <property type="match status" value="1"/>
</dbReference>
<evidence type="ECO:0000313" key="5">
    <source>
        <dbReference type="Proteomes" id="UP000825933"/>
    </source>
</evidence>
<dbReference type="Pfam" id="PF06745">
    <property type="entry name" value="ATPase"/>
    <property type="match status" value="1"/>
</dbReference>
<dbReference type="Gene3D" id="3.40.50.300">
    <property type="entry name" value="P-loop containing nucleotide triphosphate hydrolases"/>
    <property type="match status" value="1"/>
</dbReference>
<evidence type="ECO:0000259" key="3">
    <source>
        <dbReference type="Pfam" id="PF06745"/>
    </source>
</evidence>
<protein>
    <submittedName>
        <fullName evidence="4">RAD55 family ATPase</fullName>
    </submittedName>
</protein>
<dbReference type="InterPro" id="IPR014774">
    <property type="entry name" value="KaiC-like_dom"/>
</dbReference>
<gene>
    <name evidence="4" type="ORF">K8N75_10950</name>
</gene>
<name>A0A8T5US86_9EURY</name>
<comment type="caution">
    <text evidence="4">The sequence shown here is derived from an EMBL/GenBank/DDBJ whole genome shotgun (WGS) entry which is preliminary data.</text>
</comment>
<keyword evidence="5" id="KW-1185">Reference proteome</keyword>
<sequence length="241" mass="26689">MPTIESGIPGFDKLTVSKSSIGGIPERSTTLVYGPPKTGKSIFCNQFAYHGLLNGEACIYLTLDQGLKQMKSNMMDFEWYIQSYIQNQTIYIIDGISQLSGAKLENTNNIKSSSVGNPADIMVKVGIGSRFVYKKSENFRSILDSLNTMLAFNPDQMVIRVINAYLRRISEAGGTGLIAYTESAADPETEKKLLSLFDNTIRLDGDSISIETHNQENLIDKFESTYTITDKGIVINRKTPS</sequence>
<keyword evidence="2" id="KW-0067">ATP-binding</keyword>
<feature type="domain" description="KaiC-like" evidence="3">
    <location>
        <begin position="5"/>
        <end position="235"/>
    </location>
</feature>
<organism evidence="4 5">
    <name type="scientific">Methanobacterium spitsbergense</name>
    <dbReference type="NCBI Taxonomy" id="2874285"/>
    <lineage>
        <taxon>Archaea</taxon>
        <taxon>Methanobacteriati</taxon>
        <taxon>Methanobacteriota</taxon>
        <taxon>Methanomada group</taxon>
        <taxon>Methanobacteria</taxon>
        <taxon>Methanobacteriales</taxon>
        <taxon>Methanobacteriaceae</taxon>
        <taxon>Methanobacterium</taxon>
    </lineage>
</organism>
<dbReference type="GO" id="GO:0005524">
    <property type="term" value="F:ATP binding"/>
    <property type="evidence" value="ECO:0007669"/>
    <property type="project" value="UniProtKB-KW"/>
</dbReference>
<dbReference type="Proteomes" id="UP000825933">
    <property type="component" value="Unassembled WGS sequence"/>
</dbReference>
<dbReference type="InterPro" id="IPR027417">
    <property type="entry name" value="P-loop_NTPase"/>
</dbReference>
<dbReference type="EMBL" id="JAIOUQ010000013">
    <property type="protein sequence ID" value="MBZ2166554.1"/>
    <property type="molecule type" value="Genomic_DNA"/>
</dbReference>
<accession>A0A8T5US86</accession>
<dbReference type="AlphaFoldDB" id="A0A8T5US86"/>
<dbReference type="SUPFAM" id="SSF52540">
    <property type="entry name" value="P-loop containing nucleoside triphosphate hydrolases"/>
    <property type="match status" value="1"/>
</dbReference>
<keyword evidence="1" id="KW-0547">Nucleotide-binding</keyword>
<evidence type="ECO:0000256" key="2">
    <source>
        <dbReference type="ARBA" id="ARBA00022840"/>
    </source>
</evidence>
<reference evidence="5" key="1">
    <citation type="journal article" date="2022" name="Microbiol. Resour. Announc.">
        <title>Draft Genome Sequence of a Methanogenic Archaeon from West Spitsbergen Permafrost.</title>
        <authorList>
            <person name="Trubitsyn V."/>
            <person name="Rivkina E."/>
            <person name="Shcherbakova V."/>
        </authorList>
    </citation>
    <scope>NUCLEOTIDE SEQUENCE [LARGE SCALE GENOMIC DNA]</scope>
    <source>
        <strain evidence="5">VT</strain>
    </source>
</reference>